<dbReference type="OrthoDB" id="517225at2"/>
<dbReference type="AlphaFoldDB" id="A0A3S0ZGL4"/>
<accession>A0A3S0ZGL4</accession>
<dbReference type="Proteomes" id="UP000268857">
    <property type="component" value="Unassembled WGS sequence"/>
</dbReference>
<organism evidence="2 3">
    <name type="scientific">Chlorogloeopsis fritschii PCC 6912</name>
    <dbReference type="NCBI Taxonomy" id="211165"/>
    <lineage>
        <taxon>Bacteria</taxon>
        <taxon>Bacillati</taxon>
        <taxon>Cyanobacteriota</taxon>
        <taxon>Cyanophyceae</taxon>
        <taxon>Nostocales</taxon>
        <taxon>Chlorogloeopsidaceae</taxon>
        <taxon>Chlorogloeopsis</taxon>
    </lineage>
</organism>
<evidence type="ECO:0000313" key="2">
    <source>
        <dbReference type="EMBL" id="RUR75786.1"/>
    </source>
</evidence>
<gene>
    <name evidence="2" type="ORF">PCC6912_46830</name>
</gene>
<protein>
    <recommendedName>
        <fullName evidence="1">Dual OB-containing domain-containing protein</fullName>
    </recommendedName>
</protein>
<keyword evidence="3" id="KW-1185">Reference proteome</keyword>
<comment type="caution">
    <text evidence="2">The sequence shown here is derived from an EMBL/GenBank/DDBJ whole genome shotgun (WGS) entry which is preliminary data.</text>
</comment>
<feature type="domain" description="Dual OB-containing" evidence="1">
    <location>
        <begin position="3"/>
        <end position="206"/>
    </location>
</feature>
<reference evidence="2 3" key="1">
    <citation type="journal article" date="2019" name="Genome Biol. Evol.">
        <title>Day and night: Metabolic profiles and evolutionary relationships of six axenic non-marine cyanobacteria.</title>
        <authorList>
            <person name="Will S.E."/>
            <person name="Henke P."/>
            <person name="Boedeker C."/>
            <person name="Huang S."/>
            <person name="Brinkmann H."/>
            <person name="Rohde M."/>
            <person name="Jarek M."/>
            <person name="Friedl T."/>
            <person name="Seufert S."/>
            <person name="Schumacher M."/>
            <person name="Overmann J."/>
            <person name="Neumann-Schaal M."/>
            <person name="Petersen J."/>
        </authorList>
    </citation>
    <scope>NUCLEOTIDE SEQUENCE [LARGE SCALE GENOMIC DNA]</scope>
    <source>
        <strain evidence="2 3">PCC 6912</strain>
    </source>
</reference>
<proteinExistence type="predicted"/>
<name>A0A3S0ZGL4_CHLFR</name>
<evidence type="ECO:0000313" key="3">
    <source>
        <dbReference type="Proteomes" id="UP000268857"/>
    </source>
</evidence>
<sequence>MVQIICLANSKKYGDRCIAGIENSTGKWIRPVTNLEHGQVPKEMCLVDNEEPRLLDILEIPLLDTCPGYEYENRLIVHGKWQRVGQASIADILQYCEAEILHSQWQTSVPISFLESLLEHQRRTLQLMRTTKFQVDYCEGTRKWEASILTANAQTIRAKITDLALIDKLNQGTTIGNECLVTISLGQPWRKTDLDEFACWKLIAGVIELSKSDLIWMEMQRLGWSLAQGRSYLHQTYNKRSRQELTSTEITEFLNYLKSLPTPFNITV</sequence>
<dbReference type="RefSeq" id="WP_016872935.1">
    <property type="nucleotide sequence ID" value="NZ_AJLN01000033.1"/>
</dbReference>
<dbReference type="InterPro" id="IPR054335">
    <property type="entry name" value="DuOB_dom"/>
</dbReference>
<dbReference type="EMBL" id="RSCJ01000023">
    <property type="protein sequence ID" value="RUR75786.1"/>
    <property type="molecule type" value="Genomic_DNA"/>
</dbReference>
<evidence type="ECO:0000259" key="1">
    <source>
        <dbReference type="Pfam" id="PF22557"/>
    </source>
</evidence>
<dbReference type="STRING" id="211165.GCA_000317285_00357"/>
<dbReference type="Pfam" id="PF22557">
    <property type="entry name" value="DuOB"/>
    <property type="match status" value="1"/>
</dbReference>